<feature type="domain" description="Transcription regulator PadR N-terminal" evidence="1">
    <location>
        <begin position="52"/>
        <end position="126"/>
    </location>
</feature>
<dbReference type="Gene3D" id="1.10.10.10">
    <property type="entry name" value="Winged helix-like DNA-binding domain superfamily/Winged helix DNA-binding domain"/>
    <property type="match status" value="1"/>
</dbReference>
<comment type="caution">
    <text evidence="2">The sequence shown here is derived from an EMBL/GenBank/DDBJ whole genome shotgun (WGS) entry which is preliminary data.</text>
</comment>
<dbReference type="SUPFAM" id="SSF46785">
    <property type="entry name" value="Winged helix' DNA-binding domain"/>
    <property type="match status" value="1"/>
</dbReference>
<organism evidence="2 3">
    <name type="scientific">Edaphobacter modestus</name>
    <dbReference type="NCBI Taxonomy" id="388466"/>
    <lineage>
        <taxon>Bacteria</taxon>
        <taxon>Pseudomonadati</taxon>
        <taxon>Acidobacteriota</taxon>
        <taxon>Terriglobia</taxon>
        <taxon>Terriglobales</taxon>
        <taxon>Acidobacteriaceae</taxon>
        <taxon>Edaphobacter</taxon>
    </lineage>
</organism>
<dbReference type="Pfam" id="PF03551">
    <property type="entry name" value="PadR"/>
    <property type="match status" value="1"/>
</dbReference>
<dbReference type="InterPro" id="IPR005149">
    <property type="entry name" value="Tscrpt_reg_PadR_N"/>
</dbReference>
<evidence type="ECO:0000259" key="1">
    <source>
        <dbReference type="Pfam" id="PF03551"/>
    </source>
</evidence>
<dbReference type="InterPro" id="IPR036388">
    <property type="entry name" value="WH-like_DNA-bd_sf"/>
</dbReference>
<dbReference type="InterPro" id="IPR052509">
    <property type="entry name" value="Metal_resp_DNA-bind_regulator"/>
</dbReference>
<name>A0A4Q7YVS5_9BACT</name>
<evidence type="ECO:0000313" key="2">
    <source>
        <dbReference type="EMBL" id="RZU41758.1"/>
    </source>
</evidence>
<proteinExistence type="predicted"/>
<keyword evidence="3" id="KW-1185">Reference proteome</keyword>
<gene>
    <name evidence="2" type="ORF">BDD14_3294</name>
</gene>
<dbReference type="EMBL" id="SHKW01000001">
    <property type="protein sequence ID" value="RZU41758.1"/>
    <property type="molecule type" value="Genomic_DNA"/>
</dbReference>
<dbReference type="InterPro" id="IPR036390">
    <property type="entry name" value="WH_DNA-bd_sf"/>
</dbReference>
<reference evidence="2 3" key="1">
    <citation type="submission" date="2019-02" db="EMBL/GenBank/DDBJ databases">
        <title>Genomic Encyclopedia of Archaeal and Bacterial Type Strains, Phase II (KMG-II): from individual species to whole genera.</title>
        <authorList>
            <person name="Goeker M."/>
        </authorList>
    </citation>
    <scope>NUCLEOTIDE SEQUENCE [LARGE SCALE GENOMIC DNA]</scope>
    <source>
        <strain evidence="2 3">DSM 18101</strain>
    </source>
</reference>
<dbReference type="PANTHER" id="PTHR33169:SF13">
    <property type="entry name" value="PADR-FAMILY TRANSCRIPTIONAL REGULATOR"/>
    <property type="match status" value="1"/>
</dbReference>
<accession>A0A4Q7YVS5</accession>
<protein>
    <submittedName>
        <fullName evidence="2">PadR family transcriptional regulator</fullName>
    </submittedName>
</protein>
<sequence length="151" mass="16964">MLSWSLQPRHGGGRVEISNSLPFMIGFRYSRNPIMNSEAPILPPLSSATLHILLALAGEDLHGYGIIQEIARQSQGSYRPGPGTLYDNLKKLMDQKLVVDAPRSSRSKEEDRRLYRITSAGRAALSSEVERLQDVVRTAQARLRERKPRNI</sequence>
<dbReference type="PANTHER" id="PTHR33169">
    <property type="entry name" value="PADR-FAMILY TRANSCRIPTIONAL REGULATOR"/>
    <property type="match status" value="1"/>
</dbReference>
<evidence type="ECO:0000313" key="3">
    <source>
        <dbReference type="Proteomes" id="UP000292958"/>
    </source>
</evidence>
<dbReference type="Proteomes" id="UP000292958">
    <property type="component" value="Unassembled WGS sequence"/>
</dbReference>
<dbReference type="AlphaFoldDB" id="A0A4Q7YVS5"/>